<dbReference type="InterPro" id="IPR050536">
    <property type="entry name" value="DtxR_MntR_Metal-Reg"/>
</dbReference>
<protein>
    <recommendedName>
        <fullName evidence="12">Manganese transport regulator</fullName>
    </recommendedName>
</protein>
<comment type="subcellular location">
    <subcellularLocation>
        <location evidence="1">Cytoplasm</location>
    </subcellularLocation>
</comment>
<evidence type="ECO:0000256" key="2">
    <source>
        <dbReference type="ARBA" id="ARBA00007871"/>
    </source>
</evidence>
<evidence type="ECO:0000313" key="14">
    <source>
        <dbReference type="EMBL" id="TRY18819.1"/>
    </source>
</evidence>
<keyword evidence="7" id="KW-0805">Transcription regulation</keyword>
<dbReference type="InterPro" id="IPR022687">
    <property type="entry name" value="HTH_DTXR"/>
</dbReference>
<dbReference type="Pfam" id="PF04023">
    <property type="entry name" value="FeoA"/>
    <property type="match status" value="1"/>
</dbReference>
<keyword evidence="8" id="KW-0238">DNA-binding</keyword>
<dbReference type="AlphaFoldDB" id="A0A553K295"/>
<evidence type="ECO:0000256" key="11">
    <source>
        <dbReference type="ARBA" id="ARBA00023211"/>
    </source>
</evidence>
<evidence type="ECO:0000256" key="10">
    <source>
        <dbReference type="ARBA" id="ARBA00023163"/>
    </source>
</evidence>
<sequence>MSVSELSASAQNHLKVIWGLQEWSDDPVLPSTIAEKSGLRPSSVSGAISKLVERGLVEHEPYGAVHLTDAGRRLALDMVRRHRLIETFLVRALGYGWDEVHDEAEELEHAVSDLMVERLDAFLGHPRRDPHGDPIPAVDGSVQQPRAERLSTVAPGRYVVERISDDDPDLLRFFADNGIELDVELVVGEGPAYSGAITVGVGGGAPLPLGRAAAEAVRVSSLD</sequence>
<comment type="similarity">
    <text evidence="2">Belongs to the DtxR/MntR family.</text>
</comment>
<evidence type="ECO:0000259" key="13">
    <source>
        <dbReference type="PROSITE" id="PS50944"/>
    </source>
</evidence>
<dbReference type="SMART" id="SM00529">
    <property type="entry name" value="HTH_DTXR"/>
    <property type="match status" value="1"/>
</dbReference>
<dbReference type="GO" id="GO:0003677">
    <property type="term" value="F:DNA binding"/>
    <property type="evidence" value="ECO:0007669"/>
    <property type="project" value="UniProtKB-KW"/>
</dbReference>
<feature type="domain" description="HTH dtxR-type" evidence="13">
    <location>
        <begin position="6"/>
        <end position="68"/>
    </location>
</feature>
<dbReference type="GO" id="GO:0003700">
    <property type="term" value="F:DNA-binding transcription factor activity"/>
    <property type="evidence" value="ECO:0007669"/>
    <property type="project" value="InterPro"/>
</dbReference>
<keyword evidence="4" id="KW-0963">Cytoplasm</keyword>
<dbReference type="Gene3D" id="1.10.10.10">
    <property type="entry name" value="Winged helix-like DNA-binding domain superfamily/Winged helix DNA-binding domain"/>
    <property type="match status" value="1"/>
</dbReference>
<evidence type="ECO:0000256" key="4">
    <source>
        <dbReference type="ARBA" id="ARBA00022490"/>
    </source>
</evidence>
<dbReference type="PANTHER" id="PTHR33238">
    <property type="entry name" value="IRON (METAL) DEPENDENT REPRESSOR, DTXR FAMILY"/>
    <property type="match status" value="1"/>
</dbReference>
<accession>A0A553K295</accession>
<keyword evidence="10" id="KW-0804">Transcription</keyword>
<dbReference type="SUPFAM" id="SSF46785">
    <property type="entry name" value="Winged helix' DNA-binding domain"/>
    <property type="match status" value="1"/>
</dbReference>
<evidence type="ECO:0000256" key="7">
    <source>
        <dbReference type="ARBA" id="ARBA00023015"/>
    </source>
</evidence>
<dbReference type="InterPro" id="IPR022689">
    <property type="entry name" value="Iron_dep_repressor"/>
</dbReference>
<evidence type="ECO:0000256" key="3">
    <source>
        <dbReference type="ARBA" id="ARBA00011738"/>
    </source>
</evidence>
<dbReference type="Pfam" id="PF01325">
    <property type="entry name" value="Fe_dep_repress"/>
    <property type="match status" value="1"/>
</dbReference>
<comment type="caution">
    <text evidence="14">The sequence shown here is derived from an EMBL/GenBank/DDBJ whole genome shotgun (WGS) entry which is preliminary data.</text>
</comment>
<keyword evidence="5" id="KW-0678">Repressor</keyword>
<dbReference type="SMART" id="SM00899">
    <property type="entry name" value="FeoA"/>
    <property type="match status" value="1"/>
</dbReference>
<dbReference type="PROSITE" id="PS50944">
    <property type="entry name" value="HTH_DTXR"/>
    <property type="match status" value="1"/>
</dbReference>
<dbReference type="InterPro" id="IPR008988">
    <property type="entry name" value="Transcriptional_repressor_C"/>
</dbReference>
<dbReference type="InterPro" id="IPR007167">
    <property type="entry name" value="Fe-transptr_FeoA-like"/>
</dbReference>
<dbReference type="FunFam" id="1.10.60.10:FF:000004">
    <property type="entry name" value="DtxR family transcriptional regulator"/>
    <property type="match status" value="1"/>
</dbReference>
<evidence type="ECO:0000256" key="9">
    <source>
        <dbReference type="ARBA" id="ARBA00023159"/>
    </source>
</evidence>
<reference evidence="14 15" key="1">
    <citation type="submission" date="2019-07" db="EMBL/GenBank/DDBJ databases">
        <authorList>
            <person name="Zhou L.-Y."/>
        </authorList>
    </citation>
    <scope>NUCLEOTIDE SEQUENCE [LARGE SCALE GENOMIC DNA]</scope>
    <source>
        <strain evidence="14 15">YIM 101269</strain>
    </source>
</reference>
<keyword evidence="15" id="KW-1185">Reference proteome</keyword>
<dbReference type="Pfam" id="PF02742">
    <property type="entry name" value="Fe_dep_repr_C"/>
    <property type="match status" value="1"/>
</dbReference>
<dbReference type="GO" id="GO:0005737">
    <property type="term" value="C:cytoplasm"/>
    <property type="evidence" value="ECO:0007669"/>
    <property type="project" value="UniProtKB-SubCell"/>
</dbReference>
<dbReference type="InterPro" id="IPR001367">
    <property type="entry name" value="Fe_dep_repressor"/>
</dbReference>
<dbReference type="RefSeq" id="WP_143937711.1">
    <property type="nucleotide sequence ID" value="NZ_VKKG01000002.1"/>
</dbReference>
<evidence type="ECO:0000256" key="12">
    <source>
        <dbReference type="ARBA" id="ARBA00032593"/>
    </source>
</evidence>
<dbReference type="InterPro" id="IPR038157">
    <property type="entry name" value="FeoA_core_dom"/>
</dbReference>
<evidence type="ECO:0000256" key="1">
    <source>
        <dbReference type="ARBA" id="ARBA00004496"/>
    </source>
</evidence>
<dbReference type="Gene3D" id="2.30.30.90">
    <property type="match status" value="1"/>
</dbReference>
<evidence type="ECO:0000256" key="8">
    <source>
        <dbReference type="ARBA" id="ARBA00023125"/>
    </source>
</evidence>
<dbReference type="Gene3D" id="1.10.60.10">
    <property type="entry name" value="Iron dependent repressor, metal binding and dimerisation domain"/>
    <property type="match status" value="1"/>
</dbReference>
<evidence type="ECO:0000313" key="15">
    <source>
        <dbReference type="Proteomes" id="UP000317638"/>
    </source>
</evidence>
<dbReference type="OrthoDB" id="9791355at2"/>
<proteinExistence type="inferred from homology"/>
<dbReference type="SUPFAM" id="SSF50037">
    <property type="entry name" value="C-terminal domain of transcriptional repressors"/>
    <property type="match status" value="1"/>
</dbReference>
<dbReference type="Proteomes" id="UP000317638">
    <property type="component" value="Unassembled WGS sequence"/>
</dbReference>
<dbReference type="InterPro" id="IPR036421">
    <property type="entry name" value="Fe_dep_repressor_sf"/>
</dbReference>
<dbReference type="InterPro" id="IPR036390">
    <property type="entry name" value="WH_DNA-bd_sf"/>
</dbReference>
<dbReference type="PANTHER" id="PTHR33238:SF11">
    <property type="entry name" value="TRANSCRIPTIONAL REGULATOR MNTR"/>
    <property type="match status" value="1"/>
</dbReference>
<evidence type="ECO:0000256" key="6">
    <source>
        <dbReference type="ARBA" id="ARBA00023004"/>
    </source>
</evidence>
<comment type="subunit">
    <text evidence="3">Homodimer.</text>
</comment>
<gene>
    <name evidence="14" type="ORF">FOJ82_06820</name>
</gene>
<keyword evidence="6" id="KW-0408">Iron</keyword>
<dbReference type="EMBL" id="VKKG01000002">
    <property type="protein sequence ID" value="TRY18819.1"/>
    <property type="molecule type" value="Genomic_DNA"/>
</dbReference>
<keyword evidence="9" id="KW-0010">Activator</keyword>
<dbReference type="GO" id="GO:0046983">
    <property type="term" value="F:protein dimerization activity"/>
    <property type="evidence" value="ECO:0007669"/>
    <property type="project" value="InterPro"/>
</dbReference>
<dbReference type="GO" id="GO:0045892">
    <property type="term" value="P:negative regulation of DNA-templated transcription"/>
    <property type="evidence" value="ECO:0007669"/>
    <property type="project" value="TreeGrafter"/>
</dbReference>
<dbReference type="InterPro" id="IPR036388">
    <property type="entry name" value="WH-like_DNA-bd_sf"/>
</dbReference>
<dbReference type="GO" id="GO:0046914">
    <property type="term" value="F:transition metal ion binding"/>
    <property type="evidence" value="ECO:0007669"/>
    <property type="project" value="InterPro"/>
</dbReference>
<evidence type="ECO:0000256" key="5">
    <source>
        <dbReference type="ARBA" id="ARBA00022491"/>
    </source>
</evidence>
<organism evidence="14 15">
    <name type="scientific">Tessaracoccus rhinocerotis</name>
    <dbReference type="NCBI Taxonomy" id="1689449"/>
    <lineage>
        <taxon>Bacteria</taxon>
        <taxon>Bacillati</taxon>
        <taxon>Actinomycetota</taxon>
        <taxon>Actinomycetes</taxon>
        <taxon>Propionibacteriales</taxon>
        <taxon>Propionibacteriaceae</taxon>
        <taxon>Tessaracoccus</taxon>
    </lineage>
</organism>
<dbReference type="SUPFAM" id="SSF47979">
    <property type="entry name" value="Iron-dependent repressor protein, dimerization domain"/>
    <property type="match status" value="1"/>
</dbReference>
<keyword evidence="11" id="KW-0464">Manganese</keyword>
<name>A0A553K295_9ACTN</name>